<protein>
    <submittedName>
        <fullName evidence="2">3-oxoadipate enol-lactonase</fullName>
    </submittedName>
</protein>
<keyword evidence="3" id="KW-1185">Reference proteome</keyword>
<evidence type="ECO:0000313" key="2">
    <source>
        <dbReference type="EMBL" id="SJZ57934.1"/>
    </source>
</evidence>
<proteinExistence type="predicted"/>
<dbReference type="InterPro" id="IPR050471">
    <property type="entry name" value="AB_hydrolase"/>
</dbReference>
<dbReference type="NCBIfam" id="TIGR02427">
    <property type="entry name" value="protocat_pcaD"/>
    <property type="match status" value="1"/>
</dbReference>
<reference evidence="2 3" key="1">
    <citation type="submission" date="2017-02" db="EMBL/GenBank/DDBJ databases">
        <authorList>
            <person name="Peterson S.W."/>
        </authorList>
    </citation>
    <scope>NUCLEOTIDE SEQUENCE [LARGE SCALE GENOMIC DNA]</scope>
    <source>
        <strain evidence="2 3">DSM 45154</strain>
    </source>
</reference>
<dbReference type="OrthoDB" id="9802489at2"/>
<dbReference type="InterPro" id="IPR029058">
    <property type="entry name" value="AB_hydrolase_fold"/>
</dbReference>
<dbReference type="AlphaFoldDB" id="A0A1T4LU00"/>
<organism evidence="2 3">
    <name type="scientific">Marinactinospora thermotolerans DSM 45154</name>
    <dbReference type="NCBI Taxonomy" id="1122192"/>
    <lineage>
        <taxon>Bacteria</taxon>
        <taxon>Bacillati</taxon>
        <taxon>Actinomycetota</taxon>
        <taxon>Actinomycetes</taxon>
        <taxon>Streptosporangiales</taxon>
        <taxon>Nocardiopsidaceae</taxon>
        <taxon>Marinactinospora</taxon>
    </lineage>
</organism>
<dbReference type="Pfam" id="PF00561">
    <property type="entry name" value="Abhydrolase_1"/>
    <property type="match status" value="1"/>
</dbReference>
<dbReference type="InterPro" id="IPR026968">
    <property type="entry name" value="PcaD/CatD"/>
</dbReference>
<dbReference type="PANTHER" id="PTHR43433">
    <property type="entry name" value="HYDROLASE, ALPHA/BETA FOLD FAMILY PROTEIN"/>
    <property type="match status" value="1"/>
</dbReference>
<dbReference type="Gene3D" id="3.40.50.1820">
    <property type="entry name" value="alpha/beta hydrolase"/>
    <property type="match status" value="1"/>
</dbReference>
<dbReference type="PANTHER" id="PTHR43433:SF5">
    <property type="entry name" value="AB HYDROLASE-1 DOMAIN-CONTAINING PROTEIN"/>
    <property type="match status" value="1"/>
</dbReference>
<dbReference type="RefSeq" id="WP_078760231.1">
    <property type="nucleotide sequence ID" value="NZ_FUWS01000002.1"/>
</dbReference>
<dbReference type="InterPro" id="IPR000073">
    <property type="entry name" value="AB_hydrolase_1"/>
</dbReference>
<sequence length="254" mass="26693">MTVDVHHVIDGPEDAPVLILGGSLGSTLEMWEPQVADLARDLRVVRYDMRGHGRSPVPGGPYTIADLGADVVRLLDRLGVRRAHFAGLSIGGMTGMWLGAHAPERIDRLALLCTSALLGPPEGWSRRAATVRAEGTGAVAAGVVERWFTPGFAHAEPAVVERMTSMVAATPAEGYAGCCAAIERMDLRPDLPAIAAPTLVVAGADDPATPPAHAELIADAVPGARLEVVGPGAHLASWERADQVNPLLRAHFVR</sequence>
<accession>A0A1T4LU00</accession>
<name>A0A1T4LU00_9ACTN</name>
<evidence type="ECO:0000259" key="1">
    <source>
        <dbReference type="Pfam" id="PF00561"/>
    </source>
</evidence>
<dbReference type="PRINTS" id="PR00111">
    <property type="entry name" value="ABHYDROLASE"/>
</dbReference>
<evidence type="ECO:0000313" key="3">
    <source>
        <dbReference type="Proteomes" id="UP000190637"/>
    </source>
</evidence>
<gene>
    <name evidence="2" type="ORF">SAMN02745673_00816</name>
</gene>
<dbReference type="SUPFAM" id="SSF53474">
    <property type="entry name" value="alpha/beta-Hydrolases"/>
    <property type="match status" value="1"/>
</dbReference>
<dbReference type="Proteomes" id="UP000190637">
    <property type="component" value="Unassembled WGS sequence"/>
</dbReference>
<dbReference type="GO" id="GO:0047570">
    <property type="term" value="F:3-oxoadipate enol-lactonase activity"/>
    <property type="evidence" value="ECO:0007669"/>
    <property type="project" value="InterPro"/>
</dbReference>
<feature type="domain" description="AB hydrolase-1" evidence="1">
    <location>
        <begin position="16"/>
        <end position="240"/>
    </location>
</feature>
<dbReference type="EMBL" id="FUWS01000002">
    <property type="protein sequence ID" value="SJZ57934.1"/>
    <property type="molecule type" value="Genomic_DNA"/>
</dbReference>
<dbReference type="GO" id="GO:0042952">
    <property type="term" value="P:beta-ketoadipate pathway"/>
    <property type="evidence" value="ECO:0007669"/>
    <property type="project" value="InterPro"/>
</dbReference>
<dbReference type="STRING" id="1122192.SAMN02745673_00816"/>